<dbReference type="SUPFAM" id="SSF53335">
    <property type="entry name" value="S-adenosyl-L-methionine-dependent methyltransferases"/>
    <property type="match status" value="1"/>
</dbReference>
<name>A0AAD5SB76_9FUNG</name>
<evidence type="ECO:0000313" key="2">
    <source>
        <dbReference type="EMBL" id="KAJ3048846.1"/>
    </source>
</evidence>
<reference evidence="2" key="1">
    <citation type="submission" date="2020-05" db="EMBL/GenBank/DDBJ databases">
        <title>Phylogenomic resolution of chytrid fungi.</title>
        <authorList>
            <person name="Stajich J.E."/>
            <person name="Amses K."/>
            <person name="Simmons R."/>
            <person name="Seto K."/>
            <person name="Myers J."/>
            <person name="Bonds A."/>
            <person name="Quandt C.A."/>
            <person name="Barry K."/>
            <person name="Liu P."/>
            <person name="Grigoriev I."/>
            <person name="Longcore J.E."/>
            <person name="James T.Y."/>
        </authorList>
    </citation>
    <scope>NUCLEOTIDE SEQUENCE</scope>
    <source>
        <strain evidence="2">JEL0318</strain>
    </source>
</reference>
<sequence>MVRLVTEDVRGRNKVLEIAAGTGLVTIEVVKVVSELTATDLSPDMLSILSTRLAENNHANVQTEIADVMSLQYSDQTFDAVIAANILHLLPDLPGALRQIRRVLKPDGILCVPTFAHGQSPWTQVVSRAMAVVGFPVVARFDGESFQKVLQENGFEVINERIVPGLLPIVHVTAKPMEGWKE</sequence>
<accession>A0AAD5SB76</accession>
<organism evidence="2 3">
    <name type="scientific">Rhizophlyctis rosea</name>
    <dbReference type="NCBI Taxonomy" id="64517"/>
    <lineage>
        <taxon>Eukaryota</taxon>
        <taxon>Fungi</taxon>
        <taxon>Fungi incertae sedis</taxon>
        <taxon>Chytridiomycota</taxon>
        <taxon>Chytridiomycota incertae sedis</taxon>
        <taxon>Chytridiomycetes</taxon>
        <taxon>Rhizophlyctidales</taxon>
        <taxon>Rhizophlyctidaceae</taxon>
        <taxon>Rhizophlyctis</taxon>
    </lineage>
</organism>
<evidence type="ECO:0000259" key="1">
    <source>
        <dbReference type="Pfam" id="PF13649"/>
    </source>
</evidence>
<dbReference type="Pfam" id="PF13649">
    <property type="entry name" value="Methyltransf_25"/>
    <property type="match status" value="1"/>
</dbReference>
<keyword evidence="3" id="KW-1185">Reference proteome</keyword>
<dbReference type="Gene3D" id="3.40.50.150">
    <property type="entry name" value="Vaccinia Virus protein VP39"/>
    <property type="match status" value="1"/>
</dbReference>
<dbReference type="PANTHER" id="PTHR43591">
    <property type="entry name" value="METHYLTRANSFERASE"/>
    <property type="match status" value="1"/>
</dbReference>
<dbReference type="AlphaFoldDB" id="A0AAD5SB76"/>
<comment type="caution">
    <text evidence="2">The sequence shown here is derived from an EMBL/GenBank/DDBJ whole genome shotgun (WGS) entry which is preliminary data.</text>
</comment>
<dbReference type="GO" id="GO:0008168">
    <property type="term" value="F:methyltransferase activity"/>
    <property type="evidence" value="ECO:0007669"/>
    <property type="project" value="TreeGrafter"/>
</dbReference>
<dbReference type="InterPro" id="IPR029063">
    <property type="entry name" value="SAM-dependent_MTases_sf"/>
</dbReference>
<dbReference type="PANTHER" id="PTHR43591:SF24">
    <property type="entry name" value="2-METHOXY-6-POLYPRENYL-1,4-BENZOQUINOL METHYLASE, MITOCHONDRIAL"/>
    <property type="match status" value="1"/>
</dbReference>
<proteinExistence type="predicted"/>
<evidence type="ECO:0000313" key="3">
    <source>
        <dbReference type="Proteomes" id="UP001212841"/>
    </source>
</evidence>
<dbReference type="CDD" id="cd02440">
    <property type="entry name" value="AdoMet_MTases"/>
    <property type="match status" value="1"/>
</dbReference>
<protein>
    <recommendedName>
        <fullName evidence="1">Methyltransferase domain-containing protein</fullName>
    </recommendedName>
</protein>
<gene>
    <name evidence="2" type="ORF">HK097_010145</name>
</gene>
<dbReference type="InterPro" id="IPR041698">
    <property type="entry name" value="Methyltransf_25"/>
</dbReference>
<dbReference type="Proteomes" id="UP001212841">
    <property type="component" value="Unassembled WGS sequence"/>
</dbReference>
<feature type="domain" description="Methyltransferase" evidence="1">
    <location>
        <begin position="15"/>
        <end position="108"/>
    </location>
</feature>
<dbReference type="EMBL" id="JADGJD010000729">
    <property type="protein sequence ID" value="KAJ3048846.1"/>
    <property type="molecule type" value="Genomic_DNA"/>
</dbReference>